<gene>
    <name evidence="1" type="ORF">BEMITA_LOCUS5428</name>
</gene>
<dbReference type="Proteomes" id="UP001152759">
    <property type="component" value="Chromosome 3"/>
</dbReference>
<organism evidence="1 2">
    <name type="scientific">Bemisia tabaci</name>
    <name type="common">Sweetpotato whitefly</name>
    <name type="synonym">Aleurodes tabaci</name>
    <dbReference type="NCBI Taxonomy" id="7038"/>
    <lineage>
        <taxon>Eukaryota</taxon>
        <taxon>Metazoa</taxon>
        <taxon>Ecdysozoa</taxon>
        <taxon>Arthropoda</taxon>
        <taxon>Hexapoda</taxon>
        <taxon>Insecta</taxon>
        <taxon>Pterygota</taxon>
        <taxon>Neoptera</taxon>
        <taxon>Paraneoptera</taxon>
        <taxon>Hemiptera</taxon>
        <taxon>Sternorrhyncha</taxon>
        <taxon>Aleyrodoidea</taxon>
        <taxon>Aleyrodidae</taxon>
        <taxon>Aleyrodinae</taxon>
        <taxon>Bemisia</taxon>
    </lineage>
</organism>
<accession>A0A9P0A4L5</accession>
<evidence type="ECO:0000313" key="1">
    <source>
        <dbReference type="EMBL" id="CAH0386289.1"/>
    </source>
</evidence>
<proteinExistence type="predicted"/>
<sequence length="211" mass="24282">MFDGKVVNNLTETKSNATCNLCGITPNDMNAANVAERPVNEANFTCGLAPLHYYILYMECCSHISYRHSFEKWTIREADDKITSLEVSSLKMKKRFGLDLDKPKQGSGNSNYESFARTFFAKSDVTTEILDFDKELLYNFHDILRILNNNVNERINTSTFKELLQTTFDQYVKLYGWYKMPVTVHNVLVHGCDIIEDFDLPVMDSESDEEP</sequence>
<reference evidence="1" key="1">
    <citation type="submission" date="2021-12" db="EMBL/GenBank/DDBJ databases">
        <authorList>
            <person name="King R."/>
        </authorList>
    </citation>
    <scope>NUCLEOTIDE SEQUENCE</scope>
</reference>
<name>A0A9P0A4L5_BEMTA</name>
<evidence type="ECO:0000313" key="2">
    <source>
        <dbReference type="Proteomes" id="UP001152759"/>
    </source>
</evidence>
<protein>
    <submittedName>
        <fullName evidence="1">Uncharacterized protein</fullName>
    </submittedName>
</protein>
<dbReference type="AlphaFoldDB" id="A0A9P0A4L5"/>
<keyword evidence="2" id="KW-1185">Reference proteome</keyword>
<dbReference type="EMBL" id="OU963864">
    <property type="protein sequence ID" value="CAH0386289.1"/>
    <property type="molecule type" value="Genomic_DNA"/>
</dbReference>